<reference evidence="2" key="3">
    <citation type="submission" date="2025-09" db="UniProtKB">
        <authorList>
            <consortium name="Ensembl"/>
        </authorList>
    </citation>
    <scope>IDENTIFICATION</scope>
</reference>
<dbReference type="EMBL" id="AQIB01146840">
    <property type="status" value="NOT_ANNOTATED_CDS"/>
    <property type="molecule type" value="Genomic_DNA"/>
</dbReference>
<dbReference type="Ensembl" id="ENSCSAT00000004646.1">
    <property type="protein sequence ID" value="ENSCSAP00000002890.1"/>
    <property type="gene ID" value="ENSCSAG00000006606.1"/>
</dbReference>
<name>A0A0D9R2Q1_CHLSB</name>
<organism evidence="2 3">
    <name type="scientific">Chlorocebus sabaeus</name>
    <name type="common">Green monkey</name>
    <name type="synonym">Simia sabaea</name>
    <dbReference type="NCBI Taxonomy" id="60711"/>
    <lineage>
        <taxon>Eukaryota</taxon>
        <taxon>Metazoa</taxon>
        <taxon>Chordata</taxon>
        <taxon>Craniata</taxon>
        <taxon>Vertebrata</taxon>
        <taxon>Euteleostomi</taxon>
        <taxon>Mammalia</taxon>
        <taxon>Eutheria</taxon>
        <taxon>Euarchontoglires</taxon>
        <taxon>Primates</taxon>
        <taxon>Haplorrhini</taxon>
        <taxon>Catarrhini</taxon>
        <taxon>Cercopithecidae</taxon>
        <taxon>Cercopithecinae</taxon>
        <taxon>Chlorocebus</taxon>
    </lineage>
</organism>
<evidence type="ECO:0000313" key="3">
    <source>
        <dbReference type="Proteomes" id="UP000029965"/>
    </source>
</evidence>
<dbReference type="eggNOG" id="ENOG502TFNH">
    <property type="taxonomic scope" value="Eukaryota"/>
</dbReference>
<protein>
    <submittedName>
        <fullName evidence="2">Uncharacterized protein</fullName>
    </submittedName>
</protein>
<reference evidence="2" key="2">
    <citation type="submission" date="2025-08" db="UniProtKB">
        <authorList>
            <consortium name="Ensembl"/>
        </authorList>
    </citation>
    <scope>IDENTIFICATION</scope>
</reference>
<keyword evidence="3" id="KW-1185">Reference proteome</keyword>
<evidence type="ECO:0000313" key="2">
    <source>
        <dbReference type="Ensembl" id="ENSCSAP00000002890.1"/>
    </source>
</evidence>
<sequence>MESRRCPHWPGLSGGSVFLCGQLQLGPGPALLRATHPGLHPLMDFGVRAKPQDMSAGSLGPGRAAAGGVQSQGLCSEWSLLTLQLPGKPWWPISPQRKGALTRCASGSGQQPAPHPPGPSGRTGTSWGQTGMYLQTKSEWGLADY</sequence>
<dbReference type="EMBL" id="AQIB01146839">
    <property type="status" value="NOT_ANNOTATED_CDS"/>
    <property type="molecule type" value="Genomic_DNA"/>
</dbReference>
<proteinExistence type="predicted"/>
<accession>A0A0D9R2Q1</accession>
<dbReference type="Bgee" id="ENSCSAG00000006606">
    <property type="expression patterns" value="Expressed in fibroblast and 1 other cell type or tissue"/>
</dbReference>
<dbReference type="AlphaFoldDB" id="A0A0D9R2Q1"/>
<feature type="region of interest" description="Disordered" evidence="1">
    <location>
        <begin position="99"/>
        <end position="129"/>
    </location>
</feature>
<reference evidence="2 3" key="1">
    <citation type="submission" date="2014-03" db="EMBL/GenBank/DDBJ databases">
        <authorList>
            <person name="Warren W."/>
            <person name="Wilson R.K."/>
        </authorList>
    </citation>
    <scope>NUCLEOTIDE SEQUENCE</scope>
</reference>
<evidence type="ECO:0000256" key="1">
    <source>
        <dbReference type="SAM" id="MobiDB-lite"/>
    </source>
</evidence>
<dbReference type="Proteomes" id="UP000029965">
    <property type="component" value="Chromosome 16"/>
</dbReference>